<proteinExistence type="predicted"/>
<sequence>MSPPHPPTPTRRSARQKLRRSTGGRTEERNAPSSARSMKSQRVEEEPIASTSYSQPASPSTKKRKSPPAVQGKRGRRKVQAVGMQTLTASTSNLSSPTLGTSSIQVVPGKKGKRKQVSQPVEVAAEPLPEAGPSNLKTSPPSPVTPTTPTRYFTRSRSQSAPRNPRPYPYLPTPLTARSRRKTPPSGPSSLPAVSTPPTTLSALSPQSSQSDLEAADLPGLASPPPSPSSTPITRAPTRGRGRGRGTHVVPSRSPVRTRRRAKLEEELESTSSDIEMDLTPSPSPTTIDKGKGKAREVDTVDNEEDEEMAVAADLQPQHGEQQEHDENLAPSTPLPSDDVLFSATHTTTDIDPAQNSDIPDLILPIHPQSPSTSPLSPTHSSPALPSLELESPRRLGAKARRYSLSNGLVWEQDRFGTWRPRGGMYDGEAGGLWKGMWKARVSVMANELDIRSFETHNYVSQVTSQHQAPEDMDIEFTEEEMEWAYGHGVDSDDEEDDEDMDLDTDTEVQEQVGQSTLDFSASTSPVADIPQDEDENKPPPPAEPVFMEFQLNSPDTSAPTSPPQPAQVQQQQMPATNPVPRLSAIKLPELRMRDMDQFKDVFDQEVPPPSSPCTAVSPEGRNQRRNHYQSRTLGSIARGTPVIPSRRSPWTSVLSTPSPLAWGERDGAMLQGHHQTLSPLPTSLGGYAGGGEMASLDMNGGMSSMPSDGSGGYAGNTSNVLAAPVPMSNTEQVENCGLTLPNSSSSSGATATTDWQVELFTGFANMVGTAGQNVPVTIDPALQSNTTTAADAANSSFAEPIPNSNSPPATTSNSTANTGFGTDYHNSIFDMAMPSLNMNMFSDTSSSSVPEFSQWTSSSPSPEPQSPQPFLEPRMGFLMGHGAGSPPHSPPHSPSSPVGVVYS</sequence>
<accession>A0AAW0CYB1</accession>
<feature type="compositionally biased region" description="Low complexity" evidence="1">
    <location>
        <begin position="567"/>
        <end position="577"/>
    </location>
</feature>
<comment type="caution">
    <text evidence="2">The sequence shown here is derived from an EMBL/GenBank/DDBJ whole genome shotgun (WGS) entry which is preliminary data.</text>
</comment>
<protein>
    <submittedName>
        <fullName evidence="2">Uncharacterized protein</fullName>
    </submittedName>
</protein>
<reference evidence="2 3" key="1">
    <citation type="submission" date="2024-01" db="EMBL/GenBank/DDBJ databases">
        <title>A draft genome for a cacao thread blight-causing isolate of Paramarasmius palmivorus.</title>
        <authorList>
            <person name="Baruah I.K."/>
            <person name="Bukari Y."/>
            <person name="Amoako-Attah I."/>
            <person name="Meinhardt L.W."/>
            <person name="Bailey B.A."/>
            <person name="Cohen S.P."/>
        </authorList>
    </citation>
    <scope>NUCLEOTIDE SEQUENCE [LARGE SCALE GENOMIC DNA]</scope>
    <source>
        <strain evidence="2 3">GH-12</strain>
    </source>
</reference>
<feature type="compositionally biased region" description="Basic and acidic residues" evidence="1">
    <location>
        <begin position="289"/>
        <end position="299"/>
    </location>
</feature>
<dbReference type="AlphaFoldDB" id="A0AAW0CYB1"/>
<evidence type="ECO:0000313" key="3">
    <source>
        <dbReference type="Proteomes" id="UP001383192"/>
    </source>
</evidence>
<feature type="region of interest" description="Disordered" evidence="1">
    <location>
        <begin position="1"/>
        <end position="341"/>
    </location>
</feature>
<organism evidence="2 3">
    <name type="scientific">Paramarasmius palmivorus</name>
    <dbReference type="NCBI Taxonomy" id="297713"/>
    <lineage>
        <taxon>Eukaryota</taxon>
        <taxon>Fungi</taxon>
        <taxon>Dikarya</taxon>
        <taxon>Basidiomycota</taxon>
        <taxon>Agaricomycotina</taxon>
        <taxon>Agaricomycetes</taxon>
        <taxon>Agaricomycetidae</taxon>
        <taxon>Agaricales</taxon>
        <taxon>Marasmiineae</taxon>
        <taxon>Marasmiaceae</taxon>
        <taxon>Paramarasmius</taxon>
    </lineage>
</organism>
<feature type="compositionally biased region" description="Acidic residues" evidence="1">
    <location>
        <begin position="300"/>
        <end position="309"/>
    </location>
</feature>
<gene>
    <name evidence="2" type="ORF">VNI00_008126</name>
</gene>
<feature type="compositionally biased region" description="Low complexity" evidence="1">
    <location>
        <begin position="851"/>
        <end position="861"/>
    </location>
</feature>
<feature type="region of interest" description="Disordered" evidence="1">
    <location>
        <begin position="367"/>
        <end position="388"/>
    </location>
</feature>
<evidence type="ECO:0000256" key="1">
    <source>
        <dbReference type="SAM" id="MobiDB-lite"/>
    </source>
</evidence>
<name>A0AAW0CYB1_9AGAR</name>
<feature type="region of interest" description="Disordered" evidence="1">
    <location>
        <begin position="489"/>
        <end position="581"/>
    </location>
</feature>
<feature type="compositionally biased region" description="Polar residues" evidence="1">
    <location>
        <begin position="510"/>
        <end position="526"/>
    </location>
</feature>
<feature type="region of interest" description="Disordered" evidence="1">
    <location>
        <begin position="603"/>
        <end position="628"/>
    </location>
</feature>
<evidence type="ECO:0000313" key="2">
    <source>
        <dbReference type="EMBL" id="KAK7043958.1"/>
    </source>
</evidence>
<dbReference type="EMBL" id="JAYKXP010000027">
    <property type="protein sequence ID" value="KAK7043958.1"/>
    <property type="molecule type" value="Genomic_DNA"/>
</dbReference>
<feature type="compositionally biased region" description="Acidic residues" evidence="1">
    <location>
        <begin position="492"/>
        <end position="509"/>
    </location>
</feature>
<feature type="compositionally biased region" description="Polar residues" evidence="1">
    <location>
        <begin position="83"/>
        <end position="105"/>
    </location>
</feature>
<feature type="compositionally biased region" description="Basic residues" evidence="1">
    <location>
        <begin position="12"/>
        <end position="22"/>
    </location>
</feature>
<feature type="compositionally biased region" description="Polar residues" evidence="1">
    <location>
        <begin position="188"/>
        <end position="212"/>
    </location>
</feature>
<feature type="compositionally biased region" description="Polar residues" evidence="1">
    <location>
        <begin position="151"/>
        <end position="160"/>
    </location>
</feature>
<feature type="region of interest" description="Disordered" evidence="1">
    <location>
        <begin position="844"/>
        <end position="904"/>
    </location>
</feature>
<feature type="compositionally biased region" description="Polar residues" evidence="1">
    <location>
        <begin position="31"/>
        <end position="40"/>
    </location>
</feature>
<feature type="region of interest" description="Disordered" evidence="1">
    <location>
        <begin position="797"/>
        <end position="819"/>
    </location>
</feature>
<feature type="compositionally biased region" description="Polar residues" evidence="1">
    <location>
        <begin position="49"/>
        <end position="60"/>
    </location>
</feature>
<keyword evidence="3" id="KW-1185">Reference proteome</keyword>
<dbReference type="Proteomes" id="UP001383192">
    <property type="component" value="Unassembled WGS sequence"/>
</dbReference>